<sequence>MINQHMKINISTYEAFMKKIINVGITGWLLIVPSVVITLVAAPPVFVWALTYCAVIWLFVKTQKTMLDRGVMVVFSGAIIAVAGKTLIEAIVPPSPAFDSYEMIESFFQMMIMMSGGLGGGLISHHVITEEKAPNA</sequence>
<keyword evidence="1" id="KW-0472">Membrane</keyword>
<evidence type="ECO:0000256" key="1">
    <source>
        <dbReference type="SAM" id="Phobius"/>
    </source>
</evidence>
<keyword evidence="1" id="KW-1133">Transmembrane helix</keyword>
<protein>
    <submittedName>
        <fullName evidence="2">Uncharacterized protein</fullName>
    </submittedName>
</protein>
<proteinExistence type="predicted"/>
<reference evidence="2 3" key="1">
    <citation type="submission" date="2016-05" db="EMBL/GenBank/DDBJ databases">
        <title>Genomic Taxonomy of the Vibrionaceae.</title>
        <authorList>
            <person name="Gomez-Gil B."/>
            <person name="Enciso-Ibarra J."/>
        </authorList>
    </citation>
    <scope>NUCLEOTIDE SEQUENCE [LARGE SCALE GENOMIC DNA]</scope>
    <source>
        <strain evidence="2 3">CAIM 1920</strain>
    </source>
</reference>
<evidence type="ECO:0000313" key="2">
    <source>
        <dbReference type="EMBL" id="ODA35148.1"/>
    </source>
</evidence>
<gene>
    <name evidence="2" type="ORF">A8L45_05615</name>
</gene>
<keyword evidence="1" id="KW-0812">Transmembrane</keyword>
<feature type="transmembrane region" description="Helical" evidence="1">
    <location>
        <begin position="20"/>
        <end position="39"/>
    </location>
</feature>
<dbReference type="EMBL" id="LYBM01000006">
    <property type="protein sequence ID" value="ODA35148.1"/>
    <property type="molecule type" value="Genomic_DNA"/>
</dbReference>
<feature type="transmembrane region" description="Helical" evidence="1">
    <location>
        <begin position="107"/>
        <end position="128"/>
    </location>
</feature>
<dbReference type="AlphaFoldDB" id="A0A1C3EPG7"/>
<name>A0A1C3EPG7_9GAMM</name>
<organism evidence="2 3">
    <name type="scientific">Veronia pacifica</name>
    <dbReference type="NCBI Taxonomy" id="1080227"/>
    <lineage>
        <taxon>Bacteria</taxon>
        <taxon>Pseudomonadati</taxon>
        <taxon>Pseudomonadota</taxon>
        <taxon>Gammaproteobacteria</taxon>
        <taxon>Vibrionales</taxon>
        <taxon>Vibrionaceae</taxon>
        <taxon>Veronia</taxon>
    </lineage>
</organism>
<evidence type="ECO:0000313" key="3">
    <source>
        <dbReference type="Proteomes" id="UP000094936"/>
    </source>
</evidence>
<keyword evidence="3" id="KW-1185">Reference proteome</keyword>
<comment type="caution">
    <text evidence="2">The sequence shown here is derived from an EMBL/GenBank/DDBJ whole genome shotgun (WGS) entry which is preliminary data.</text>
</comment>
<feature type="transmembrane region" description="Helical" evidence="1">
    <location>
        <begin position="45"/>
        <end position="60"/>
    </location>
</feature>
<dbReference type="Proteomes" id="UP000094936">
    <property type="component" value="Unassembled WGS sequence"/>
</dbReference>
<accession>A0A1C3EPG7</accession>
<feature type="transmembrane region" description="Helical" evidence="1">
    <location>
        <begin position="72"/>
        <end position="92"/>
    </location>
</feature>